<dbReference type="GO" id="GO:0018822">
    <property type="term" value="F:nitrile hydratase activity"/>
    <property type="evidence" value="ECO:0007669"/>
    <property type="project" value="TreeGrafter"/>
</dbReference>
<dbReference type="EMBL" id="SLXO01000006">
    <property type="protein sequence ID" value="TCP33954.1"/>
    <property type="molecule type" value="Genomic_DNA"/>
</dbReference>
<reference evidence="4 5" key="1">
    <citation type="submission" date="2019-03" db="EMBL/GenBank/DDBJ databases">
        <title>Genomic Encyclopedia of Type Strains, Phase IV (KMG-IV): sequencing the most valuable type-strain genomes for metagenomic binning, comparative biology and taxonomic classification.</title>
        <authorList>
            <person name="Goeker M."/>
        </authorList>
    </citation>
    <scope>NUCLEOTIDE SEQUENCE [LARGE SCALE GENOMIC DNA]</scope>
    <source>
        <strain evidence="4 5">DSM 2132</strain>
    </source>
</reference>
<feature type="region of interest" description="Disordered" evidence="2">
    <location>
        <begin position="300"/>
        <end position="331"/>
    </location>
</feature>
<dbReference type="InterPro" id="IPR044149">
    <property type="entry name" value="Nitrilases_CHs"/>
</dbReference>
<sequence>MSRPVRAAVIQMGSTGFDVDATLGRISSRVAEAAAQGAEIAVLPEALLGGYPKGLDFGARVGLRLDRGRDAFQRYHAAAVDLPGPALGRLSRIAADNRVYLVVGVVERDGGTLYCTQVHLDRRGRFLGKHRKTMPTASERLIWGFGDGSTLPVFDTEHGRVGGAICWENYMPLLRMALYGDQVQLYCASTVDDRPTWQHAMHHIAYEGRCFVLSAAQVMRRRDYPDDYDALGDNDPDALLIHGGSVIVSPFGETLAGPLYDAEGVLVAELDLDQIARGKYDLDVVGHYARPDLFQLHVNTRPQRPVARTNGGPPPALSEGDGPEYPTPHDE</sequence>
<dbReference type="PROSITE" id="PS50263">
    <property type="entry name" value="CN_HYDROLASE"/>
    <property type="match status" value="1"/>
</dbReference>
<dbReference type="Proteomes" id="UP000295399">
    <property type="component" value="Unassembled WGS sequence"/>
</dbReference>
<dbReference type="InParanoid" id="A0A4R2PH44"/>
<dbReference type="Gene3D" id="3.60.110.10">
    <property type="entry name" value="Carbon-nitrogen hydrolase"/>
    <property type="match status" value="1"/>
</dbReference>
<dbReference type="SUPFAM" id="SSF56317">
    <property type="entry name" value="Carbon-nitrogen hydrolase"/>
    <property type="match status" value="1"/>
</dbReference>
<evidence type="ECO:0000256" key="2">
    <source>
        <dbReference type="SAM" id="MobiDB-lite"/>
    </source>
</evidence>
<dbReference type="InterPro" id="IPR036526">
    <property type="entry name" value="C-N_Hydrolase_sf"/>
</dbReference>
<dbReference type="GO" id="GO:0051410">
    <property type="term" value="P:detoxification of nitrogen compound"/>
    <property type="evidence" value="ECO:0007669"/>
    <property type="project" value="TreeGrafter"/>
</dbReference>
<dbReference type="CDD" id="cd07564">
    <property type="entry name" value="nitrilases_CHs"/>
    <property type="match status" value="1"/>
</dbReference>
<name>A0A4R2PH44_RHOSA</name>
<accession>A0A4R2PH44</accession>
<dbReference type="OrthoDB" id="9803803at2"/>
<gene>
    <name evidence="4" type="ORF">EV659_106112</name>
</gene>
<evidence type="ECO:0000259" key="3">
    <source>
        <dbReference type="PROSITE" id="PS50263"/>
    </source>
</evidence>
<evidence type="ECO:0000313" key="4">
    <source>
        <dbReference type="EMBL" id="TCP33954.1"/>
    </source>
</evidence>
<evidence type="ECO:0000256" key="1">
    <source>
        <dbReference type="ARBA" id="ARBA00008129"/>
    </source>
</evidence>
<dbReference type="Pfam" id="PF00795">
    <property type="entry name" value="CN_hydrolase"/>
    <property type="match status" value="1"/>
</dbReference>
<dbReference type="RefSeq" id="WP_132708620.1">
    <property type="nucleotide sequence ID" value="NZ_JACIGF010000006.1"/>
</dbReference>
<organism evidence="4 5">
    <name type="scientific">Rhodothalassium salexigens DSM 2132</name>
    <dbReference type="NCBI Taxonomy" id="1188247"/>
    <lineage>
        <taxon>Bacteria</taxon>
        <taxon>Pseudomonadati</taxon>
        <taxon>Pseudomonadota</taxon>
        <taxon>Alphaproteobacteria</taxon>
        <taxon>Rhodothalassiales</taxon>
        <taxon>Rhodothalassiaceae</taxon>
        <taxon>Rhodothalassium</taxon>
    </lineage>
</organism>
<dbReference type="AlphaFoldDB" id="A0A4R2PH44"/>
<protein>
    <submittedName>
        <fullName evidence="4">Nitrilase</fullName>
    </submittedName>
</protein>
<feature type="domain" description="CN hydrolase" evidence="3">
    <location>
        <begin position="5"/>
        <end position="272"/>
    </location>
</feature>
<dbReference type="GO" id="GO:0000257">
    <property type="term" value="F:nitrilase activity"/>
    <property type="evidence" value="ECO:0007669"/>
    <property type="project" value="UniProtKB-ARBA"/>
</dbReference>
<dbReference type="InterPro" id="IPR003010">
    <property type="entry name" value="C-N_Hydrolase"/>
</dbReference>
<keyword evidence="5" id="KW-1185">Reference proteome</keyword>
<proteinExistence type="inferred from homology"/>
<comment type="similarity">
    <text evidence="1">Belongs to the carbon-nitrogen hydrolase superfamily. Nitrilase family.</text>
</comment>
<evidence type="ECO:0000313" key="5">
    <source>
        <dbReference type="Proteomes" id="UP000295399"/>
    </source>
</evidence>
<comment type="caution">
    <text evidence="4">The sequence shown here is derived from an EMBL/GenBank/DDBJ whole genome shotgun (WGS) entry which is preliminary data.</text>
</comment>
<dbReference type="PROSITE" id="PS00921">
    <property type="entry name" value="NITRIL_CHT_2"/>
    <property type="match status" value="1"/>
</dbReference>
<dbReference type="PANTHER" id="PTHR46044:SF1">
    <property type="entry name" value="CN HYDROLASE DOMAIN-CONTAINING PROTEIN"/>
    <property type="match status" value="1"/>
</dbReference>
<dbReference type="InterPro" id="IPR000132">
    <property type="entry name" value="Nitrilase/CN_hydratase_CS"/>
</dbReference>
<dbReference type="PANTHER" id="PTHR46044">
    <property type="entry name" value="NITRILASE"/>
    <property type="match status" value="1"/>
</dbReference>